<feature type="transmembrane region" description="Helical" evidence="1">
    <location>
        <begin position="320"/>
        <end position="341"/>
    </location>
</feature>
<keyword evidence="1" id="KW-0472">Membrane</keyword>
<reference evidence="2" key="1">
    <citation type="submission" date="2021-01" db="EMBL/GenBank/DDBJ databases">
        <authorList>
            <person name="Li R."/>
            <person name="Bekaert M."/>
        </authorList>
    </citation>
    <scope>NUCLEOTIDE SEQUENCE</scope>
    <source>
        <strain evidence="2">Farmed</strain>
    </source>
</reference>
<evidence type="ECO:0000313" key="2">
    <source>
        <dbReference type="EMBL" id="CAE1153318.1"/>
    </source>
</evidence>
<organism evidence="2 3">
    <name type="scientific">Acanthosepion pharaonis</name>
    <name type="common">Pharaoh cuttlefish</name>
    <name type="synonym">Sepia pharaonis</name>
    <dbReference type="NCBI Taxonomy" id="158019"/>
    <lineage>
        <taxon>Eukaryota</taxon>
        <taxon>Metazoa</taxon>
        <taxon>Spiralia</taxon>
        <taxon>Lophotrochozoa</taxon>
        <taxon>Mollusca</taxon>
        <taxon>Cephalopoda</taxon>
        <taxon>Coleoidea</taxon>
        <taxon>Decapodiformes</taxon>
        <taxon>Sepiida</taxon>
        <taxon>Sepiina</taxon>
        <taxon>Sepiidae</taxon>
        <taxon>Acanthosepion</taxon>
    </lineage>
</organism>
<feature type="transmembrane region" description="Helical" evidence="1">
    <location>
        <begin position="71"/>
        <end position="96"/>
    </location>
</feature>
<gene>
    <name evidence="2" type="ORF">SPHA_3812</name>
</gene>
<accession>A0A812AU04</accession>
<feature type="transmembrane region" description="Helical" evidence="1">
    <location>
        <begin position="185"/>
        <end position="205"/>
    </location>
</feature>
<name>A0A812AU04_ACAPH</name>
<feature type="transmembrane region" description="Helical" evidence="1">
    <location>
        <begin position="226"/>
        <end position="246"/>
    </location>
</feature>
<keyword evidence="3" id="KW-1185">Reference proteome</keyword>
<dbReference type="Proteomes" id="UP000597762">
    <property type="component" value="Unassembled WGS sequence"/>
</dbReference>
<evidence type="ECO:0000256" key="1">
    <source>
        <dbReference type="SAM" id="Phobius"/>
    </source>
</evidence>
<feature type="transmembrane region" description="Helical" evidence="1">
    <location>
        <begin position="266"/>
        <end position="285"/>
    </location>
</feature>
<comment type="caution">
    <text evidence="2">The sequence shown here is derived from an EMBL/GenBank/DDBJ whole genome shotgun (WGS) entry which is preliminary data.</text>
</comment>
<keyword evidence="1" id="KW-0812">Transmembrane</keyword>
<feature type="transmembrane region" description="Helical" evidence="1">
    <location>
        <begin position="31"/>
        <end position="59"/>
    </location>
</feature>
<proteinExistence type="predicted"/>
<protein>
    <submittedName>
        <fullName evidence="2">Uncharacterized protein</fullName>
    </submittedName>
</protein>
<evidence type="ECO:0000313" key="3">
    <source>
        <dbReference type="Proteomes" id="UP000597762"/>
    </source>
</evidence>
<sequence>MKVPQLQLAKAFCSQKNSTFFRLLIAHKFQAVFFIISSALLLYLSLSFLSPSLIFVSLLKHLPFYFVSSCFLYPPVTVGLFYNLFCITFISFSLILSPSHICLSSETSPFLFCLFYNLFCITFISFSLILSLSLIFAFFIISSALLLYLSLSFLSPSLIFVSLLKHLPFYFVSSCFLYPPVTVGLFYNLFCITFISLSLIFVSLLKHLPFYFVSSCFLYPPVTVGLFYNLFCISFISLSLIFVSLLKHLPFYFVSSCFLYPPVTVGLFYNLFSFSFMSFSFFLVFPMKYCTDLHISWYFHLSFVTLTLFLPISFLSTGLVFNNLLPILSCLNTTSAVSWYFQTQLTKNY</sequence>
<dbReference type="AlphaFoldDB" id="A0A812AU04"/>
<dbReference type="EMBL" id="CAHIKZ030000114">
    <property type="protein sequence ID" value="CAE1153318.1"/>
    <property type="molecule type" value="Genomic_DNA"/>
</dbReference>
<feature type="transmembrane region" description="Helical" evidence="1">
    <location>
        <begin position="297"/>
        <end position="314"/>
    </location>
</feature>
<keyword evidence="1" id="KW-1133">Transmembrane helix</keyword>